<evidence type="ECO:0008006" key="4">
    <source>
        <dbReference type="Google" id="ProtNLM"/>
    </source>
</evidence>
<reference evidence="2 3" key="1">
    <citation type="submission" date="2017-09" db="EMBL/GenBank/DDBJ databases">
        <title>Depth-based differentiation of microbial function through sediment-hosted aquifers and enrichment of novel symbionts in the deep terrestrial subsurface.</title>
        <authorList>
            <person name="Probst A.J."/>
            <person name="Ladd B."/>
            <person name="Jarett J.K."/>
            <person name="Geller-Mcgrath D.E."/>
            <person name="Sieber C.M."/>
            <person name="Emerson J.B."/>
            <person name="Anantharaman K."/>
            <person name="Thomas B.C."/>
            <person name="Malmstrom R."/>
            <person name="Stieglmeier M."/>
            <person name="Klingl A."/>
            <person name="Woyke T."/>
            <person name="Ryan C.M."/>
            <person name="Banfield J.F."/>
        </authorList>
    </citation>
    <scope>NUCLEOTIDE SEQUENCE [LARGE SCALE GENOMIC DNA]</scope>
    <source>
        <strain evidence="2">CG08_land_8_20_14_0_20_45_16</strain>
    </source>
</reference>
<feature type="transmembrane region" description="Helical" evidence="1">
    <location>
        <begin position="7"/>
        <end position="29"/>
    </location>
</feature>
<dbReference type="EMBL" id="PEYM01000002">
    <property type="protein sequence ID" value="PIS31764.1"/>
    <property type="molecule type" value="Genomic_DNA"/>
</dbReference>
<sequence>MKKGFTLIELVMVIVILGILAATALPRFIDLSTKAQENATKGALGGIRAAIAIKYASEAANGNAAFPASIYESLFGDSKIPAEPYSNNSGVTVTSGPPTADGTGWLYDSSTGQVWVNDSDYASY</sequence>
<keyword evidence="1" id="KW-0472">Membrane</keyword>
<dbReference type="Gene3D" id="3.30.700.10">
    <property type="entry name" value="Glycoprotein, Type 4 Pilin"/>
    <property type="match status" value="1"/>
</dbReference>
<organism evidence="2 3">
    <name type="scientific">Candidatus Saganbacteria bacterium CG08_land_8_20_14_0_20_45_16</name>
    <dbReference type="NCBI Taxonomy" id="2014293"/>
    <lineage>
        <taxon>Bacteria</taxon>
        <taxon>Bacillati</taxon>
        <taxon>Saganbacteria</taxon>
    </lineage>
</organism>
<dbReference type="AlphaFoldDB" id="A0A2H0Y1V3"/>
<dbReference type="Proteomes" id="UP000231343">
    <property type="component" value="Unassembled WGS sequence"/>
</dbReference>
<dbReference type="SUPFAM" id="SSF54523">
    <property type="entry name" value="Pili subunits"/>
    <property type="match status" value="1"/>
</dbReference>
<dbReference type="InterPro" id="IPR045584">
    <property type="entry name" value="Pilin-like"/>
</dbReference>
<dbReference type="Pfam" id="PF07963">
    <property type="entry name" value="N_methyl"/>
    <property type="match status" value="1"/>
</dbReference>
<dbReference type="InterPro" id="IPR012902">
    <property type="entry name" value="N_methyl_site"/>
</dbReference>
<gene>
    <name evidence="2" type="ORF">COT42_00015</name>
</gene>
<dbReference type="PROSITE" id="PS00409">
    <property type="entry name" value="PROKAR_NTER_METHYL"/>
    <property type="match status" value="1"/>
</dbReference>
<accession>A0A2H0Y1V3</accession>
<evidence type="ECO:0000313" key="2">
    <source>
        <dbReference type="EMBL" id="PIS31764.1"/>
    </source>
</evidence>
<comment type="caution">
    <text evidence="2">The sequence shown here is derived from an EMBL/GenBank/DDBJ whole genome shotgun (WGS) entry which is preliminary data.</text>
</comment>
<keyword evidence="1" id="KW-0812">Transmembrane</keyword>
<name>A0A2H0Y1V3_UNCSA</name>
<keyword evidence="1" id="KW-1133">Transmembrane helix</keyword>
<evidence type="ECO:0000256" key="1">
    <source>
        <dbReference type="SAM" id="Phobius"/>
    </source>
</evidence>
<evidence type="ECO:0000313" key="3">
    <source>
        <dbReference type="Proteomes" id="UP000231343"/>
    </source>
</evidence>
<proteinExistence type="predicted"/>
<dbReference type="NCBIfam" id="TIGR02532">
    <property type="entry name" value="IV_pilin_GFxxxE"/>
    <property type="match status" value="1"/>
</dbReference>
<protein>
    <recommendedName>
        <fullName evidence="4">Type II secretion system protein</fullName>
    </recommendedName>
</protein>